<reference evidence="1 2" key="1">
    <citation type="submission" date="2015-09" db="EMBL/GenBank/DDBJ databases">
        <title>Trachymyrmex zeteki WGS genome.</title>
        <authorList>
            <person name="Nygaard S."/>
            <person name="Hu H."/>
            <person name="Boomsma J."/>
            <person name="Zhang G."/>
        </authorList>
    </citation>
    <scope>NUCLEOTIDE SEQUENCE [LARGE SCALE GENOMIC DNA]</scope>
    <source>
        <strain evidence="1">Tzet28-1</strain>
        <tissue evidence="1">Whole body</tissue>
    </source>
</reference>
<protein>
    <submittedName>
        <fullName evidence="1">Uncharacterized protein</fullName>
    </submittedName>
</protein>
<accession>A0A151X2P5</accession>
<evidence type="ECO:0000313" key="2">
    <source>
        <dbReference type="Proteomes" id="UP000075809"/>
    </source>
</evidence>
<dbReference type="AlphaFoldDB" id="A0A151X2P5"/>
<name>A0A151X2P5_9HYME</name>
<dbReference type="Proteomes" id="UP000075809">
    <property type="component" value="Unassembled WGS sequence"/>
</dbReference>
<organism evidence="1 2">
    <name type="scientific">Mycetomoellerius zeteki</name>
    <dbReference type="NCBI Taxonomy" id="64791"/>
    <lineage>
        <taxon>Eukaryota</taxon>
        <taxon>Metazoa</taxon>
        <taxon>Ecdysozoa</taxon>
        <taxon>Arthropoda</taxon>
        <taxon>Hexapoda</taxon>
        <taxon>Insecta</taxon>
        <taxon>Pterygota</taxon>
        <taxon>Neoptera</taxon>
        <taxon>Endopterygota</taxon>
        <taxon>Hymenoptera</taxon>
        <taxon>Apocrita</taxon>
        <taxon>Aculeata</taxon>
        <taxon>Formicoidea</taxon>
        <taxon>Formicidae</taxon>
        <taxon>Myrmicinae</taxon>
        <taxon>Mycetomoellerius</taxon>
    </lineage>
</organism>
<evidence type="ECO:0000313" key="1">
    <source>
        <dbReference type="EMBL" id="KYQ54474.1"/>
    </source>
</evidence>
<keyword evidence="2" id="KW-1185">Reference proteome</keyword>
<proteinExistence type="predicted"/>
<gene>
    <name evidence="1" type="ORF">ALC60_06621</name>
</gene>
<sequence length="132" mass="15633">MLKMSSRFTCSPFMQTHLFVYLKSSGSSSLIRSNSETIISFQALDVRNIKLIIYMKDELHQIKMMMPKTNRCLAHNKHVKYIRENYRDSIDHLLFTYNSNRYGVMYTVLLEDQTMTEREAPLGHCFIGLWIR</sequence>
<dbReference type="EMBL" id="KQ982580">
    <property type="protein sequence ID" value="KYQ54474.1"/>
    <property type="molecule type" value="Genomic_DNA"/>
</dbReference>